<dbReference type="InterPro" id="IPR051571">
    <property type="entry name" value="N-CoR_corepressor"/>
</dbReference>
<dbReference type="Pfam" id="PF00249">
    <property type="entry name" value="Myb_DNA-binding"/>
    <property type="match status" value="1"/>
</dbReference>
<evidence type="ECO:0000259" key="3">
    <source>
        <dbReference type="PROSITE" id="PS50090"/>
    </source>
</evidence>
<feature type="compositionally biased region" description="Basic residues" evidence="2">
    <location>
        <begin position="396"/>
        <end position="411"/>
    </location>
</feature>
<evidence type="ECO:0000256" key="1">
    <source>
        <dbReference type="SAM" id="Coils"/>
    </source>
</evidence>
<feature type="region of interest" description="Disordered" evidence="2">
    <location>
        <begin position="230"/>
        <end position="257"/>
    </location>
</feature>
<feature type="compositionally biased region" description="Basic and acidic residues" evidence="2">
    <location>
        <begin position="468"/>
        <end position="492"/>
    </location>
</feature>
<keyword evidence="1" id="KW-0175">Coiled coil</keyword>
<evidence type="ECO:0000313" key="5">
    <source>
        <dbReference type="Proteomes" id="UP000799536"/>
    </source>
</evidence>
<feature type="non-terminal residue" evidence="4">
    <location>
        <position position="726"/>
    </location>
</feature>
<reference evidence="4" key="1">
    <citation type="journal article" date="2020" name="Stud. Mycol.">
        <title>101 Dothideomycetes genomes: a test case for predicting lifestyles and emergence of pathogens.</title>
        <authorList>
            <person name="Haridas S."/>
            <person name="Albert R."/>
            <person name="Binder M."/>
            <person name="Bloem J."/>
            <person name="Labutti K."/>
            <person name="Salamov A."/>
            <person name="Andreopoulos B."/>
            <person name="Baker S."/>
            <person name="Barry K."/>
            <person name="Bills G."/>
            <person name="Bluhm B."/>
            <person name="Cannon C."/>
            <person name="Castanera R."/>
            <person name="Culley D."/>
            <person name="Daum C."/>
            <person name="Ezra D."/>
            <person name="Gonzalez J."/>
            <person name="Henrissat B."/>
            <person name="Kuo A."/>
            <person name="Liang C."/>
            <person name="Lipzen A."/>
            <person name="Lutzoni F."/>
            <person name="Magnuson J."/>
            <person name="Mondo S."/>
            <person name="Nolan M."/>
            <person name="Ohm R."/>
            <person name="Pangilinan J."/>
            <person name="Park H.-J."/>
            <person name="Ramirez L."/>
            <person name="Alfaro M."/>
            <person name="Sun H."/>
            <person name="Tritt A."/>
            <person name="Yoshinaga Y."/>
            <person name="Zwiers L.-H."/>
            <person name="Turgeon B."/>
            <person name="Goodwin S."/>
            <person name="Spatafora J."/>
            <person name="Crous P."/>
            <person name="Grigoriev I."/>
        </authorList>
    </citation>
    <scope>NUCLEOTIDE SEQUENCE</scope>
    <source>
        <strain evidence="4">ATCC 74209</strain>
    </source>
</reference>
<name>A0A9P4N1D2_9PLEO</name>
<protein>
    <recommendedName>
        <fullName evidence="3">Myb-like domain-containing protein</fullName>
    </recommendedName>
</protein>
<gene>
    <name evidence="4" type="ORF">GQ43DRAFT_353266</name>
</gene>
<dbReference type="GO" id="GO:0006357">
    <property type="term" value="P:regulation of transcription by RNA polymerase II"/>
    <property type="evidence" value="ECO:0007669"/>
    <property type="project" value="TreeGrafter"/>
</dbReference>
<comment type="caution">
    <text evidence="4">The sequence shown here is derived from an EMBL/GenBank/DDBJ whole genome shotgun (WGS) entry which is preliminary data.</text>
</comment>
<dbReference type="Gene3D" id="1.10.10.60">
    <property type="entry name" value="Homeodomain-like"/>
    <property type="match status" value="2"/>
</dbReference>
<dbReference type="PANTHER" id="PTHR13992:SF39">
    <property type="entry name" value="SMRTER, ISOFORM G"/>
    <property type="match status" value="1"/>
</dbReference>
<feature type="region of interest" description="Disordered" evidence="2">
    <location>
        <begin position="83"/>
        <end position="160"/>
    </location>
</feature>
<dbReference type="Proteomes" id="UP000799536">
    <property type="component" value="Unassembled WGS sequence"/>
</dbReference>
<feature type="region of interest" description="Disordered" evidence="2">
    <location>
        <begin position="626"/>
        <end position="680"/>
    </location>
</feature>
<feature type="domain" description="Myb-like" evidence="3">
    <location>
        <begin position="583"/>
        <end position="625"/>
    </location>
</feature>
<feature type="compositionally biased region" description="Basic and acidic residues" evidence="2">
    <location>
        <begin position="509"/>
        <end position="520"/>
    </location>
</feature>
<evidence type="ECO:0000313" key="4">
    <source>
        <dbReference type="EMBL" id="KAF2203705.1"/>
    </source>
</evidence>
<dbReference type="InterPro" id="IPR009057">
    <property type="entry name" value="Homeodomain-like_sf"/>
</dbReference>
<sequence>DDDFDLDEADFAESEAKYNKEKALLESKLIDLSKPCYRAMNALEEIILLASITAEHLPRHEQQIDQQQIQANEEGIQEADIYQEESIASPKADQALEGSTADLLTPKEDGAEDVVMHEGSPTTAAETLAPQLDVSVDRESSPEMNPLPYLGKGPLTPLSEQDLDELPESIILAVRDTLKVEAARIGDPEDALAEYKKAYKAWRLHVQELDEEKEHEEQERQISAEPGYKVTTPDVVSSTMPPLLEAPPTSVGRRGHPSRWATELDLEQVLKESLKTAEEEKQGKKDQGPRELMWDPEREAMLPMQMTEYEIRRRRFIDTNFQREPSQGIFVYHYEPPEDDFTEIEHKIMVQHYKEQPKKWGKLAEILRKEAGTNRSYKDCINHYYATKWGREYKPKAKGRRGRAAKAKTARSRTSAAPERPELYGDEGLAAHSTTESGRPKRAAAPTFGGPESELESVTPAPTPARGRRQDHGEGVIEKARGRGKAGKEKGGRKPKNQTLAAAPVDSPVKTDRKEKISGVKTEEGLAKRSVEDLQVPMGQAPVVMEEQTIYQPDPSLQVGSTSQMIERPRANTNQRPGPSSYWSVVETNDFKRNVAHFGTDWAAIASHMGTKTQTMVKNQYQRIVEKGKDPELEHWAQQADARRERGEDLGPPPIPTSAPKRRYDSQPDPSRQMMHTPEATDVVNASTAPPISLPPTSSPTLFASGVAPGRFSAIAQAPRPTQPMV</sequence>
<dbReference type="InterPro" id="IPR001005">
    <property type="entry name" value="SANT/Myb"/>
</dbReference>
<dbReference type="AlphaFoldDB" id="A0A9P4N1D2"/>
<proteinExistence type="predicted"/>
<dbReference type="PANTHER" id="PTHR13992">
    <property type="entry name" value="NUCLEAR RECEPTOR CO-REPRESSOR RELATED NCOR"/>
    <property type="match status" value="1"/>
</dbReference>
<organism evidence="4 5">
    <name type="scientific">Delitschia confertaspora ATCC 74209</name>
    <dbReference type="NCBI Taxonomy" id="1513339"/>
    <lineage>
        <taxon>Eukaryota</taxon>
        <taxon>Fungi</taxon>
        <taxon>Dikarya</taxon>
        <taxon>Ascomycota</taxon>
        <taxon>Pezizomycotina</taxon>
        <taxon>Dothideomycetes</taxon>
        <taxon>Pleosporomycetidae</taxon>
        <taxon>Pleosporales</taxon>
        <taxon>Delitschiaceae</taxon>
        <taxon>Delitschia</taxon>
    </lineage>
</organism>
<dbReference type="OrthoDB" id="10258692at2759"/>
<feature type="coiled-coil region" evidence="1">
    <location>
        <begin position="192"/>
        <end position="219"/>
    </location>
</feature>
<feature type="compositionally biased region" description="Basic and acidic residues" evidence="2">
    <location>
        <begin position="626"/>
        <end position="649"/>
    </location>
</feature>
<feature type="region of interest" description="Disordered" evidence="2">
    <location>
        <begin position="395"/>
        <end position="520"/>
    </location>
</feature>
<accession>A0A9P4N1D2</accession>
<dbReference type="SMART" id="SM00717">
    <property type="entry name" value="SANT"/>
    <property type="match status" value="2"/>
</dbReference>
<keyword evidence="5" id="KW-1185">Reference proteome</keyword>
<feature type="non-terminal residue" evidence="4">
    <location>
        <position position="1"/>
    </location>
</feature>
<dbReference type="SUPFAM" id="SSF46689">
    <property type="entry name" value="Homeodomain-like"/>
    <property type="match status" value="2"/>
</dbReference>
<evidence type="ECO:0000256" key="2">
    <source>
        <dbReference type="SAM" id="MobiDB-lite"/>
    </source>
</evidence>
<dbReference type="PROSITE" id="PS50090">
    <property type="entry name" value="MYB_LIKE"/>
    <property type="match status" value="1"/>
</dbReference>
<dbReference type="GO" id="GO:0034967">
    <property type="term" value="C:Set3 complex"/>
    <property type="evidence" value="ECO:0007669"/>
    <property type="project" value="TreeGrafter"/>
</dbReference>
<dbReference type="EMBL" id="ML993895">
    <property type="protein sequence ID" value="KAF2203705.1"/>
    <property type="molecule type" value="Genomic_DNA"/>
</dbReference>
<dbReference type="CDD" id="cd00167">
    <property type="entry name" value="SANT"/>
    <property type="match status" value="1"/>
</dbReference>